<evidence type="ECO:0000313" key="1">
    <source>
        <dbReference type="EMBL" id="CAG8728610.1"/>
    </source>
</evidence>
<reference evidence="1 2" key="1">
    <citation type="submission" date="2021-06" db="EMBL/GenBank/DDBJ databases">
        <authorList>
            <person name="Kallberg Y."/>
            <person name="Tangrot J."/>
            <person name="Rosling A."/>
        </authorList>
    </citation>
    <scope>NUCLEOTIDE SEQUENCE [LARGE SCALE GENOMIC DNA]</scope>
    <source>
        <strain evidence="1 2">120-4 pot B 10/14</strain>
    </source>
</reference>
<proteinExistence type="predicted"/>
<comment type="caution">
    <text evidence="1">The sequence shown here is derived from an EMBL/GenBank/DDBJ whole genome shotgun (WGS) entry which is preliminary data.</text>
</comment>
<protein>
    <submittedName>
        <fullName evidence="1">34849_t:CDS:1</fullName>
    </submittedName>
</protein>
<organism evidence="1 2">
    <name type="scientific">Gigaspora margarita</name>
    <dbReference type="NCBI Taxonomy" id="4874"/>
    <lineage>
        <taxon>Eukaryota</taxon>
        <taxon>Fungi</taxon>
        <taxon>Fungi incertae sedis</taxon>
        <taxon>Mucoromycota</taxon>
        <taxon>Glomeromycotina</taxon>
        <taxon>Glomeromycetes</taxon>
        <taxon>Diversisporales</taxon>
        <taxon>Gigasporaceae</taxon>
        <taxon>Gigaspora</taxon>
    </lineage>
</organism>
<gene>
    <name evidence="1" type="ORF">GMARGA_LOCUS14180</name>
</gene>
<feature type="non-terminal residue" evidence="1">
    <location>
        <position position="1"/>
    </location>
</feature>
<dbReference type="EMBL" id="CAJVQB010009289">
    <property type="protein sequence ID" value="CAG8728610.1"/>
    <property type="molecule type" value="Genomic_DNA"/>
</dbReference>
<sequence length="146" mass="16779">YLLFLYYTNNFIKCRKLTIRKAIDFISDAWEEVSEVTIRNCWKATRIMPEMNEPEESESDDKIPEVNDATILVSDFSSETNLVAQELESNINKYIDMTKQLIVTEDILTDDEGYKISGTLDIGIGFDEYKLTATLVVSSWAFEPVI</sequence>
<evidence type="ECO:0000313" key="2">
    <source>
        <dbReference type="Proteomes" id="UP000789901"/>
    </source>
</evidence>
<name>A0ABN7V6F7_GIGMA</name>
<accession>A0ABN7V6F7</accession>
<keyword evidence="2" id="KW-1185">Reference proteome</keyword>
<dbReference type="Proteomes" id="UP000789901">
    <property type="component" value="Unassembled WGS sequence"/>
</dbReference>